<feature type="region of interest" description="Disordered" evidence="1">
    <location>
        <begin position="1"/>
        <end position="27"/>
    </location>
</feature>
<dbReference type="WBParaSite" id="ALUE_0001418501-mRNA-1">
    <property type="protein sequence ID" value="ALUE_0001418501-mRNA-1"/>
    <property type="gene ID" value="ALUE_0001418501"/>
</dbReference>
<reference evidence="3" key="1">
    <citation type="submission" date="2017-02" db="UniProtKB">
        <authorList>
            <consortium name="WormBaseParasite"/>
        </authorList>
    </citation>
    <scope>IDENTIFICATION</scope>
</reference>
<feature type="compositionally biased region" description="Polar residues" evidence="1">
    <location>
        <begin position="8"/>
        <end position="17"/>
    </location>
</feature>
<dbReference type="Proteomes" id="UP000036681">
    <property type="component" value="Unplaced"/>
</dbReference>
<evidence type="ECO:0000313" key="3">
    <source>
        <dbReference type="WBParaSite" id="ALUE_0001418501-mRNA-1"/>
    </source>
</evidence>
<keyword evidence="2" id="KW-1185">Reference proteome</keyword>
<evidence type="ECO:0000313" key="2">
    <source>
        <dbReference type="Proteomes" id="UP000036681"/>
    </source>
</evidence>
<proteinExistence type="predicted"/>
<accession>A0A0M3I9M9</accession>
<name>A0A0M3I9M9_ASCLU</name>
<evidence type="ECO:0000256" key="1">
    <source>
        <dbReference type="SAM" id="MobiDB-lite"/>
    </source>
</evidence>
<dbReference type="AlphaFoldDB" id="A0A0M3I9M9"/>
<protein>
    <submittedName>
        <fullName evidence="3">Uncharacterized protein</fullName>
    </submittedName>
</protein>
<organism evidence="2 3">
    <name type="scientific">Ascaris lumbricoides</name>
    <name type="common">Giant roundworm</name>
    <dbReference type="NCBI Taxonomy" id="6252"/>
    <lineage>
        <taxon>Eukaryota</taxon>
        <taxon>Metazoa</taxon>
        <taxon>Ecdysozoa</taxon>
        <taxon>Nematoda</taxon>
        <taxon>Chromadorea</taxon>
        <taxon>Rhabditida</taxon>
        <taxon>Spirurina</taxon>
        <taxon>Ascaridomorpha</taxon>
        <taxon>Ascaridoidea</taxon>
        <taxon>Ascarididae</taxon>
        <taxon>Ascaris</taxon>
    </lineage>
</organism>
<sequence length="73" mass="8349">MKRHEEQQCGQLHTRTPPTSPLQRMRNRKLTGTTIKIGSGHWFKERSVSPNDWHSLGQAKLSPPCVMMTSYDG</sequence>